<dbReference type="GO" id="GO:0050355">
    <property type="term" value="F:inorganic triphosphate phosphatase activity"/>
    <property type="evidence" value="ECO:0007669"/>
    <property type="project" value="InterPro"/>
</dbReference>
<dbReference type="InterPro" id="IPR039013">
    <property type="entry name" value="YgiF"/>
</dbReference>
<feature type="domain" description="CYTH" evidence="1">
    <location>
        <begin position="2"/>
        <end position="202"/>
    </location>
</feature>
<dbReference type="GO" id="GO:0046872">
    <property type="term" value="F:metal ion binding"/>
    <property type="evidence" value="ECO:0007669"/>
    <property type="project" value="TreeGrafter"/>
</dbReference>
<gene>
    <name evidence="2" type="ORF">NCTC7928_02199</name>
</gene>
<organism evidence="2 3">
    <name type="scientific">Escherichia coli</name>
    <dbReference type="NCBI Taxonomy" id="562"/>
    <lineage>
        <taxon>Bacteria</taxon>
        <taxon>Pseudomonadati</taxon>
        <taxon>Pseudomonadota</taxon>
        <taxon>Gammaproteobacteria</taxon>
        <taxon>Enterobacterales</taxon>
        <taxon>Enterobacteriaceae</taxon>
        <taxon>Escherichia</taxon>
    </lineage>
</organism>
<dbReference type="Gene3D" id="2.40.320.10">
    <property type="entry name" value="Hypothetical Protein Pfu-838710-001"/>
    <property type="match status" value="1"/>
</dbReference>
<dbReference type="EMBL" id="UGAB01000002">
    <property type="protein sequence ID" value="STF41593.1"/>
    <property type="molecule type" value="Genomic_DNA"/>
</dbReference>
<evidence type="ECO:0000313" key="2">
    <source>
        <dbReference type="EMBL" id="STF41593.1"/>
    </source>
</evidence>
<dbReference type="Proteomes" id="UP000254877">
    <property type="component" value="Unassembled WGS sequence"/>
</dbReference>
<dbReference type="AlphaFoldDB" id="A0A376LBB3"/>
<accession>A0A376LBB3</accession>
<proteinExistence type="predicted"/>
<dbReference type="InterPro" id="IPR023577">
    <property type="entry name" value="CYTH_domain"/>
</dbReference>
<dbReference type="Pfam" id="PF01928">
    <property type="entry name" value="CYTH"/>
    <property type="match status" value="1"/>
</dbReference>
<dbReference type="SMART" id="SM01118">
    <property type="entry name" value="CYTH"/>
    <property type="match status" value="1"/>
</dbReference>
<name>A0A376LBB3_ECOLX</name>
<dbReference type="InterPro" id="IPR033469">
    <property type="entry name" value="CYTH-like_dom_sf"/>
</dbReference>
<dbReference type="CDD" id="cd07756">
    <property type="entry name" value="CYTH-like_Pase_CHAD"/>
    <property type="match status" value="1"/>
</dbReference>
<dbReference type="PROSITE" id="PS51707">
    <property type="entry name" value="CYTH"/>
    <property type="match status" value="1"/>
</dbReference>
<dbReference type="PANTHER" id="PTHR39569:SF1">
    <property type="entry name" value="INORGANIC TRIPHOSPHATASE"/>
    <property type="match status" value="1"/>
</dbReference>
<dbReference type="SUPFAM" id="SSF55154">
    <property type="entry name" value="CYTH-like phosphatases"/>
    <property type="match status" value="1"/>
</dbReference>
<dbReference type="PANTHER" id="PTHR39569">
    <property type="entry name" value="INORGANIC TRIPHOSPHATASE"/>
    <property type="match status" value="1"/>
</dbReference>
<evidence type="ECO:0000259" key="1">
    <source>
        <dbReference type="PROSITE" id="PS51707"/>
    </source>
</evidence>
<evidence type="ECO:0000313" key="3">
    <source>
        <dbReference type="Proteomes" id="UP000254877"/>
    </source>
</evidence>
<sequence length="239" mass="26187">MAQEIELKFIVNHSAVEALRDHLNTLGGEHHDPVQLLNIYYETPDNWLRGHDMGLRIRGENGRYEMTMKVAGRVTGGLHQRPEYNVALSEPTLDLAQLPTEVWPNGELPTDLASRVQPLFSTDFYREKWLVEVDGSQIEIALDQGEVKAGEFAEPICELELELLSGDTRAVLKLANQLVSQTGLRQGSLSKAARGYHLAQGNPARENQTDHHFTCCGKSGCRAGAGSGARAGVSAMAVS</sequence>
<dbReference type="FunFam" id="2.40.320.10:FF:000002">
    <property type="entry name" value="Adenylate cyclase"/>
    <property type="match status" value="1"/>
</dbReference>
<reference evidence="2 3" key="1">
    <citation type="submission" date="2018-06" db="EMBL/GenBank/DDBJ databases">
        <authorList>
            <consortium name="Pathogen Informatics"/>
            <person name="Doyle S."/>
        </authorList>
    </citation>
    <scope>NUCLEOTIDE SEQUENCE [LARGE SCALE GENOMIC DNA]</scope>
    <source>
        <strain evidence="2 3">NCTC7928</strain>
    </source>
</reference>
<protein>
    <submittedName>
        <fullName evidence="2">Putative adenylate cyclase</fullName>
    </submittedName>
</protein>